<evidence type="ECO:0008006" key="4">
    <source>
        <dbReference type="Google" id="ProtNLM"/>
    </source>
</evidence>
<feature type="compositionally biased region" description="Pro residues" evidence="1">
    <location>
        <begin position="496"/>
        <end position="510"/>
    </location>
</feature>
<protein>
    <recommendedName>
        <fullName evidence="4">Phage portal protein</fullName>
    </recommendedName>
</protein>
<dbReference type="Pfam" id="PF05133">
    <property type="entry name" value="SPP1_portal"/>
    <property type="match status" value="1"/>
</dbReference>
<keyword evidence="3" id="KW-1185">Reference proteome</keyword>
<feature type="compositionally biased region" description="Acidic residues" evidence="1">
    <location>
        <begin position="308"/>
        <end position="324"/>
    </location>
</feature>
<proteinExistence type="predicted"/>
<feature type="region of interest" description="Disordered" evidence="1">
    <location>
        <begin position="304"/>
        <end position="330"/>
    </location>
</feature>
<evidence type="ECO:0000256" key="1">
    <source>
        <dbReference type="SAM" id="MobiDB-lite"/>
    </source>
</evidence>
<dbReference type="AlphaFoldDB" id="A0A919ULD8"/>
<gene>
    <name evidence="2" type="ORF">Aph01nite_43660</name>
</gene>
<comment type="caution">
    <text evidence="2">The sequence shown here is derived from an EMBL/GenBank/DDBJ whole genome shotgun (WGS) entry which is preliminary data.</text>
</comment>
<sequence>MADGRRRLHRVGTDGRPGAAWISGGHVIEDLIPALAELRAARPAYEEAEMYREGEAPEKFASPAIQRALRGGTKDFAVNLAARPVDAVLDRLEITGVVCTPDQHTALFETAVWEANELDIEYPEVHDKTLTFGDGYLFVWPSESSRDEEADGEQVARIDGVDIFFNSPLTCRAIYDDENPRLIRLVIKAWCRGDGKETETRVNLYYADHCEKWVTRPDSRGKDEDRLTAADFEPYTDEHTDEQGHIDNPYGRPPFFHFRTRRPYGRPVHKGAYGSQDAITKLITNQMAASDFAAFPQRYGLLDPTAGSDDDIDWGDEDETEPEDRDSQLVASPGSMWNLRHYKEVGQFAPADPDAFLKPQGQFMRFMAATTTTPSRWFDPSGDVPSGESLRADDAPLSKKAKFIARTFGATWKDAFEFALRILGATAKVAVQWAPPQATDDLEFWQAVQARQDAGVPVRQTLLEAGYTDAEVTAWGYTEDQPNGPDWSRPSREEPPIPVPVPPAPPGDDT</sequence>
<dbReference type="InterPro" id="IPR021145">
    <property type="entry name" value="Portal_protein_SPP1_Gp6-like"/>
</dbReference>
<evidence type="ECO:0000313" key="3">
    <source>
        <dbReference type="Proteomes" id="UP000640052"/>
    </source>
</evidence>
<reference evidence="2" key="1">
    <citation type="submission" date="2021-01" db="EMBL/GenBank/DDBJ databases">
        <title>Whole genome shotgun sequence of Acrocarpospora phusangensis NBRC 108782.</title>
        <authorList>
            <person name="Komaki H."/>
            <person name="Tamura T."/>
        </authorList>
    </citation>
    <scope>NUCLEOTIDE SEQUENCE</scope>
    <source>
        <strain evidence="2">NBRC 108782</strain>
    </source>
</reference>
<feature type="region of interest" description="Disordered" evidence="1">
    <location>
        <begin position="471"/>
        <end position="510"/>
    </location>
</feature>
<accession>A0A919ULD8</accession>
<evidence type="ECO:0000313" key="2">
    <source>
        <dbReference type="EMBL" id="GIH26056.1"/>
    </source>
</evidence>
<dbReference type="EMBL" id="BOOA01000035">
    <property type="protein sequence ID" value="GIH26056.1"/>
    <property type="molecule type" value="Genomic_DNA"/>
</dbReference>
<dbReference type="Proteomes" id="UP000640052">
    <property type="component" value="Unassembled WGS sequence"/>
</dbReference>
<name>A0A919ULD8_9ACTN</name>
<organism evidence="2 3">
    <name type="scientific">Acrocarpospora phusangensis</name>
    <dbReference type="NCBI Taxonomy" id="1070424"/>
    <lineage>
        <taxon>Bacteria</taxon>
        <taxon>Bacillati</taxon>
        <taxon>Actinomycetota</taxon>
        <taxon>Actinomycetes</taxon>
        <taxon>Streptosporangiales</taxon>
        <taxon>Streptosporangiaceae</taxon>
        <taxon>Acrocarpospora</taxon>
    </lineage>
</organism>